<organism evidence="7 8">
    <name type="scientific">Aeromicrobium marinum DSM 15272</name>
    <dbReference type="NCBI Taxonomy" id="585531"/>
    <lineage>
        <taxon>Bacteria</taxon>
        <taxon>Bacillati</taxon>
        <taxon>Actinomycetota</taxon>
        <taxon>Actinomycetes</taxon>
        <taxon>Propionibacteriales</taxon>
        <taxon>Nocardioidaceae</taxon>
        <taxon>Aeromicrobium</taxon>
    </lineage>
</organism>
<evidence type="ECO:0000256" key="3">
    <source>
        <dbReference type="ARBA" id="ARBA00023125"/>
    </source>
</evidence>
<dbReference type="eggNOG" id="COG0789">
    <property type="taxonomic scope" value="Bacteria"/>
</dbReference>
<evidence type="ECO:0000256" key="2">
    <source>
        <dbReference type="ARBA" id="ARBA00023015"/>
    </source>
</evidence>
<sequence>MKVSELSRRTGVSIHRLRRWEAAGLVQAHRDGRGVRHFDDAAVRVVTFVAMARDLGFGLDRIGRIAPGYAAGRVSIDEYVGHLQTRLTEIDAQIAELQEQRRRVVDHVAWFDARRPHPLEESP</sequence>
<dbReference type="PANTHER" id="PTHR30204:SF69">
    <property type="entry name" value="MERR-FAMILY TRANSCRIPTIONAL REGULATOR"/>
    <property type="match status" value="1"/>
</dbReference>
<proteinExistence type="predicted"/>
<dbReference type="SMART" id="SM00422">
    <property type="entry name" value="HTH_MERR"/>
    <property type="match status" value="1"/>
</dbReference>
<evidence type="ECO:0000256" key="5">
    <source>
        <dbReference type="SAM" id="Coils"/>
    </source>
</evidence>
<dbReference type="InterPro" id="IPR000551">
    <property type="entry name" value="MerR-type_HTH_dom"/>
</dbReference>
<dbReference type="PANTHER" id="PTHR30204">
    <property type="entry name" value="REDOX-CYCLING DRUG-SENSING TRANSCRIPTIONAL ACTIVATOR SOXR"/>
    <property type="match status" value="1"/>
</dbReference>
<dbReference type="SUPFAM" id="SSF46955">
    <property type="entry name" value="Putative DNA-binding domain"/>
    <property type="match status" value="1"/>
</dbReference>
<keyword evidence="4" id="KW-0804">Transcription</keyword>
<evidence type="ECO:0000256" key="4">
    <source>
        <dbReference type="ARBA" id="ARBA00023163"/>
    </source>
</evidence>
<feature type="domain" description="HTH merR-type" evidence="6">
    <location>
        <begin position="1"/>
        <end position="68"/>
    </location>
</feature>
<evidence type="ECO:0000313" key="8">
    <source>
        <dbReference type="Proteomes" id="UP000003111"/>
    </source>
</evidence>
<dbReference type="GO" id="GO:0003677">
    <property type="term" value="F:DNA binding"/>
    <property type="evidence" value="ECO:0007669"/>
    <property type="project" value="UniProtKB-KW"/>
</dbReference>
<evidence type="ECO:0000256" key="1">
    <source>
        <dbReference type="ARBA" id="ARBA00022491"/>
    </source>
</evidence>
<evidence type="ECO:0000259" key="6">
    <source>
        <dbReference type="PROSITE" id="PS50937"/>
    </source>
</evidence>
<dbReference type="InterPro" id="IPR047057">
    <property type="entry name" value="MerR_fam"/>
</dbReference>
<dbReference type="RefSeq" id="WP_007077208.1">
    <property type="nucleotide sequence ID" value="NZ_CM001024.1"/>
</dbReference>
<dbReference type="Gene3D" id="1.10.1660.10">
    <property type="match status" value="1"/>
</dbReference>
<keyword evidence="8" id="KW-1185">Reference proteome</keyword>
<dbReference type="STRING" id="585531.HMPREF0063_12116"/>
<keyword evidence="3" id="KW-0238">DNA-binding</keyword>
<comment type="caution">
    <text evidence="7">The sequence shown here is derived from an EMBL/GenBank/DDBJ whole genome shotgun (WGS) entry which is preliminary data.</text>
</comment>
<dbReference type="GO" id="GO:0003700">
    <property type="term" value="F:DNA-binding transcription factor activity"/>
    <property type="evidence" value="ECO:0007669"/>
    <property type="project" value="InterPro"/>
</dbReference>
<dbReference type="HOGENOM" id="CLU_060077_4_3_11"/>
<dbReference type="PROSITE" id="PS50937">
    <property type="entry name" value="HTH_MERR_2"/>
    <property type="match status" value="1"/>
</dbReference>
<keyword evidence="5" id="KW-0175">Coiled coil</keyword>
<dbReference type="Pfam" id="PF13411">
    <property type="entry name" value="MerR_1"/>
    <property type="match status" value="1"/>
</dbReference>
<dbReference type="PRINTS" id="PR00040">
    <property type="entry name" value="HTHMERR"/>
</dbReference>
<dbReference type="InterPro" id="IPR009061">
    <property type="entry name" value="DNA-bd_dom_put_sf"/>
</dbReference>
<dbReference type="AlphaFoldDB" id="E2SCF4"/>
<evidence type="ECO:0000313" key="7">
    <source>
        <dbReference type="EMBL" id="EFQ82907.1"/>
    </source>
</evidence>
<reference evidence="7" key="1">
    <citation type="submission" date="2010-08" db="EMBL/GenBank/DDBJ databases">
        <authorList>
            <person name="Muzny D."/>
            <person name="Qin X."/>
            <person name="Buhay C."/>
            <person name="Dugan-Rocha S."/>
            <person name="Ding Y."/>
            <person name="Chen G."/>
            <person name="Hawes A."/>
            <person name="Holder M."/>
            <person name="Jhangiani S."/>
            <person name="Johnson A."/>
            <person name="Khan Z."/>
            <person name="Li Z."/>
            <person name="Liu W."/>
            <person name="Liu X."/>
            <person name="Perez L."/>
            <person name="Shen H."/>
            <person name="Wang Q."/>
            <person name="Watt J."/>
            <person name="Xi L."/>
            <person name="Xin Y."/>
            <person name="Zhou J."/>
            <person name="Deng J."/>
            <person name="Jiang H."/>
            <person name="Liu Y."/>
            <person name="Qu J."/>
            <person name="Song X.-Z."/>
            <person name="Zhang L."/>
            <person name="Villasana D."/>
            <person name="Johnson A."/>
            <person name="Liu J."/>
            <person name="Liyanage D."/>
            <person name="Lorensuhewa L."/>
            <person name="Robinson T."/>
            <person name="Song A."/>
            <person name="Song B.-B."/>
            <person name="Dinh H."/>
            <person name="Thornton R."/>
            <person name="Coyle M."/>
            <person name="Francisco L."/>
            <person name="Jackson L."/>
            <person name="Javaid M."/>
            <person name="Korchina V."/>
            <person name="Kovar C."/>
            <person name="Mata R."/>
            <person name="Mathew T."/>
            <person name="Ngo R."/>
            <person name="Nguyen L."/>
            <person name="Nguyen N."/>
            <person name="Okwuonu G."/>
            <person name="Ongeri F."/>
            <person name="Pham C."/>
            <person name="Simmons D."/>
            <person name="Wilczek-Boney K."/>
            <person name="Hale W."/>
            <person name="Jakkamsetti A."/>
            <person name="Pham P."/>
            <person name="Ruth R."/>
            <person name="San Lucas F."/>
            <person name="Warren J."/>
            <person name="Zhang J."/>
            <person name="Zhao Z."/>
            <person name="Zhou C."/>
            <person name="Zhu D."/>
            <person name="Lee S."/>
            <person name="Bess C."/>
            <person name="Blankenburg K."/>
            <person name="Forbes L."/>
            <person name="Fu Q."/>
            <person name="Gubbala S."/>
            <person name="Hirani K."/>
            <person name="Jayaseelan J.C."/>
            <person name="Lara F."/>
            <person name="Munidasa M."/>
            <person name="Palculict T."/>
            <person name="Patil S."/>
            <person name="Pu L.-L."/>
            <person name="Saada N."/>
            <person name="Tang L."/>
            <person name="Weissenberger G."/>
            <person name="Zhu Y."/>
            <person name="Hemphill L."/>
            <person name="Shang Y."/>
            <person name="Youmans B."/>
            <person name="Ayvaz T."/>
            <person name="Ross M."/>
            <person name="Santibanez J."/>
            <person name="Aqrawi P."/>
            <person name="Gross S."/>
            <person name="Joshi V."/>
            <person name="Fowler G."/>
            <person name="Nazareth L."/>
            <person name="Reid J."/>
            <person name="Worley K."/>
            <person name="Petrosino J."/>
            <person name="Highlander S."/>
            <person name="Gibbs R."/>
        </authorList>
    </citation>
    <scope>NUCLEOTIDE SEQUENCE [LARGE SCALE GENOMIC DNA]</scope>
    <source>
        <strain evidence="7">DSM 15272</strain>
    </source>
</reference>
<name>E2SCF4_9ACTN</name>
<accession>E2SCF4</accession>
<dbReference type="Proteomes" id="UP000003111">
    <property type="component" value="Unassembled WGS sequence"/>
</dbReference>
<protein>
    <submittedName>
        <fullName evidence="7">Transcriptional regulator, MerR family</fullName>
    </submittedName>
</protein>
<keyword evidence="2" id="KW-0805">Transcription regulation</keyword>
<dbReference type="EMBL" id="ACLF03000006">
    <property type="protein sequence ID" value="EFQ82907.1"/>
    <property type="molecule type" value="Genomic_DNA"/>
</dbReference>
<keyword evidence="1" id="KW-0678">Repressor</keyword>
<feature type="coiled-coil region" evidence="5">
    <location>
        <begin position="80"/>
        <end position="107"/>
    </location>
</feature>
<gene>
    <name evidence="7" type="ORF">HMPREF0063_12116</name>
</gene>
<dbReference type="PROSITE" id="PS00552">
    <property type="entry name" value="HTH_MERR_1"/>
    <property type="match status" value="1"/>
</dbReference>